<evidence type="ECO:0000256" key="1">
    <source>
        <dbReference type="SAM" id="Phobius"/>
    </source>
</evidence>
<keyword evidence="1" id="KW-0812">Transmembrane</keyword>
<evidence type="ECO:0000313" key="2">
    <source>
        <dbReference type="EMBL" id="AZT91646.1"/>
    </source>
</evidence>
<sequence length="92" mass="10910">MYKDDLEKKLQDFILQLERMNLNYYVEYLKNPKKIIWQNFLSGVARGFGTAFGFSILGALLLYILNSVVKYNLPVIGRYIAEILKFVKFYMR</sequence>
<keyword evidence="1" id="KW-1133">Transmembrane helix</keyword>
<organism evidence="2 3">
    <name type="scientific">Caldicellulosiruptor changbaiensis</name>
    <dbReference type="NCBI Taxonomy" id="1222016"/>
    <lineage>
        <taxon>Bacteria</taxon>
        <taxon>Bacillati</taxon>
        <taxon>Bacillota</taxon>
        <taxon>Bacillota incertae sedis</taxon>
        <taxon>Caldicellulosiruptorales</taxon>
        <taxon>Caldicellulosiruptoraceae</taxon>
        <taxon>Caldicellulosiruptor</taxon>
    </lineage>
</organism>
<accession>A0A3T0D9H3</accession>
<feature type="transmembrane region" description="Helical" evidence="1">
    <location>
        <begin position="43"/>
        <end position="65"/>
    </location>
</feature>
<gene>
    <name evidence="2" type="ORF">ELD05_06615</name>
</gene>
<dbReference type="Pfam" id="PF18910">
    <property type="entry name" value="DUF5665"/>
    <property type="match status" value="1"/>
</dbReference>
<name>A0A3T0D9H3_9FIRM</name>
<keyword evidence="3" id="KW-1185">Reference proteome</keyword>
<evidence type="ECO:0000313" key="3">
    <source>
        <dbReference type="Proteomes" id="UP000282930"/>
    </source>
</evidence>
<dbReference type="Proteomes" id="UP000282930">
    <property type="component" value="Chromosome"/>
</dbReference>
<protein>
    <submittedName>
        <fullName evidence="2">Uncharacterized protein</fullName>
    </submittedName>
</protein>
<keyword evidence="1" id="KW-0472">Membrane</keyword>
<dbReference type="InterPro" id="IPR043723">
    <property type="entry name" value="DUF5665"/>
</dbReference>
<reference evidence="2 3" key="1">
    <citation type="submission" date="2018-12" db="EMBL/GenBank/DDBJ databases">
        <title>Genome sequence from the cellulolytic species, Caldicellulosiruptor changbaiensis.</title>
        <authorList>
            <person name="Blumer-Schuette S.E."/>
            <person name="Mendoza C."/>
        </authorList>
    </citation>
    <scope>NUCLEOTIDE SEQUENCE [LARGE SCALE GENOMIC DNA]</scope>
    <source>
        <strain evidence="2 3">CBS-Z</strain>
    </source>
</reference>
<dbReference type="AlphaFoldDB" id="A0A3T0D9H3"/>
<dbReference type="EMBL" id="CP034791">
    <property type="protein sequence ID" value="AZT91646.1"/>
    <property type="molecule type" value="Genomic_DNA"/>
</dbReference>
<proteinExistence type="predicted"/>
<dbReference type="KEGG" id="ccha:ELD05_06615"/>